<evidence type="ECO:0000259" key="9">
    <source>
        <dbReference type="Pfam" id="PF02397"/>
    </source>
</evidence>
<evidence type="ECO:0000256" key="1">
    <source>
        <dbReference type="ARBA" id="ARBA00004141"/>
    </source>
</evidence>
<evidence type="ECO:0000256" key="8">
    <source>
        <dbReference type="SAM" id="Phobius"/>
    </source>
</evidence>
<accession>A0AA42CF79</accession>
<evidence type="ECO:0000256" key="2">
    <source>
        <dbReference type="ARBA" id="ARBA00006464"/>
    </source>
</evidence>
<reference evidence="10" key="2">
    <citation type="submission" date="2022-10" db="EMBL/GenBank/DDBJ databases">
        <authorList>
            <person name="Trinh H.N."/>
        </authorList>
    </citation>
    <scope>NUCLEOTIDE SEQUENCE</scope>
    <source>
        <strain evidence="10">RN2-1</strain>
    </source>
</reference>
<dbReference type="InterPro" id="IPR003362">
    <property type="entry name" value="Bact_transf"/>
</dbReference>
<feature type="transmembrane region" description="Helical" evidence="8">
    <location>
        <begin position="79"/>
        <end position="97"/>
    </location>
</feature>
<dbReference type="Proteomes" id="UP001165679">
    <property type="component" value="Unassembled WGS sequence"/>
</dbReference>
<keyword evidence="7" id="KW-0270">Exopolysaccharide synthesis</keyword>
<sequence length="451" mass="50102">MTRIFGHYVALEMFFLWLLEFVPCFLAIYVLVAQAPGGSAGWIDLAAVNHAVILALTIGLTSICIGLYRPEICLQTRRLLVNTAVAGVLAFPAVLAVGEAAGIDTSFLLGDSPLRPLQFLLTWILFLFATRLAFSVAMRLNLLSRRVLIIGAPQHAARTEEAVRALRRGFFTVAGIASAHDAALLAPAALLQQRIWGVVVTAEARGAVPRAELLGCKYAGVRIFSDVEFREQQLRRIDLDHLEADWMLFADGLSRGRIEQALRRAGDILVSLLLLVATLPVMALAAVLIRLDSPGPILYRQERVGLQGRVFTLMKFRSMRVDAEARGPAWAAQKDPRVTRIGAFLRRTRIDELPQLVNVLRGEMSFVGPRPERPHFVDQLAEVIPFYRDRASVKPGITGWAQVNFPYGASVEDARQKLSYDLYYVKHRSLFLDILILLATVRVILFQEGAR</sequence>
<dbReference type="GO" id="GO:0000271">
    <property type="term" value="P:polysaccharide biosynthetic process"/>
    <property type="evidence" value="ECO:0007669"/>
    <property type="project" value="UniProtKB-KW"/>
</dbReference>
<feature type="transmembrane region" description="Helical" evidence="8">
    <location>
        <begin position="117"/>
        <end position="138"/>
    </location>
</feature>
<dbReference type="GO" id="GO:0016020">
    <property type="term" value="C:membrane"/>
    <property type="evidence" value="ECO:0007669"/>
    <property type="project" value="UniProtKB-SubCell"/>
</dbReference>
<dbReference type="AlphaFoldDB" id="A0AA42CF79"/>
<evidence type="ECO:0000256" key="5">
    <source>
        <dbReference type="ARBA" id="ARBA00022989"/>
    </source>
</evidence>
<feature type="transmembrane region" description="Helical" evidence="8">
    <location>
        <begin position="12"/>
        <end position="35"/>
    </location>
</feature>
<protein>
    <submittedName>
        <fullName evidence="10">TIGR03013 family PEP-CTERM/XrtA system glycosyltransferase</fullName>
    </submittedName>
</protein>
<keyword evidence="4 8" id="KW-0812">Transmembrane</keyword>
<feature type="domain" description="Bacterial sugar transferase" evidence="9">
    <location>
        <begin position="263"/>
        <end position="445"/>
    </location>
</feature>
<evidence type="ECO:0000256" key="6">
    <source>
        <dbReference type="ARBA" id="ARBA00023136"/>
    </source>
</evidence>
<feature type="transmembrane region" description="Helical" evidence="8">
    <location>
        <begin position="268"/>
        <end position="289"/>
    </location>
</feature>
<evidence type="ECO:0000313" key="11">
    <source>
        <dbReference type="Proteomes" id="UP001165679"/>
    </source>
</evidence>
<keyword evidence="11" id="KW-1185">Reference proteome</keyword>
<keyword evidence="3" id="KW-0808">Transferase</keyword>
<evidence type="ECO:0000313" key="10">
    <source>
        <dbReference type="EMBL" id="MCW3476913.1"/>
    </source>
</evidence>
<comment type="subcellular location">
    <subcellularLocation>
        <location evidence="1">Membrane</location>
        <topology evidence="1">Multi-pass membrane protein</topology>
    </subcellularLocation>
</comment>
<dbReference type="InterPro" id="IPR017464">
    <property type="entry name" value="Sugar_tfrase_EpsB_2"/>
</dbReference>
<comment type="similarity">
    <text evidence="2">Belongs to the bacterial sugar transferase family.</text>
</comment>
<dbReference type="PANTHER" id="PTHR30576:SF21">
    <property type="entry name" value="UDP-GLUCOSE:UNDECAPRENYL-PHOSPHATE GLUCOSE-1-PHOSPHATE TRANSFERASE"/>
    <property type="match status" value="1"/>
</dbReference>
<organism evidence="10 11">
    <name type="scientific">Limobrevibacterium gyesilva</name>
    <dbReference type="NCBI Taxonomy" id="2991712"/>
    <lineage>
        <taxon>Bacteria</taxon>
        <taxon>Pseudomonadati</taxon>
        <taxon>Pseudomonadota</taxon>
        <taxon>Alphaproteobacteria</taxon>
        <taxon>Acetobacterales</taxon>
        <taxon>Acetobacteraceae</taxon>
        <taxon>Limobrevibacterium</taxon>
    </lineage>
</organism>
<proteinExistence type="inferred from homology"/>
<comment type="caution">
    <text evidence="10">The sequence shown here is derived from an EMBL/GenBank/DDBJ whole genome shotgun (WGS) entry which is preliminary data.</text>
</comment>
<dbReference type="EMBL" id="JAPDNT010000026">
    <property type="protein sequence ID" value="MCW3476913.1"/>
    <property type="molecule type" value="Genomic_DNA"/>
</dbReference>
<feature type="transmembrane region" description="Helical" evidence="8">
    <location>
        <begin position="429"/>
        <end position="446"/>
    </location>
</feature>
<dbReference type="GO" id="GO:0089702">
    <property type="term" value="F:undecaprenyl-phosphate glucose phosphotransferase activity"/>
    <property type="evidence" value="ECO:0007669"/>
    <property type="project" value="TreeGrafter"/>
</dbReference>
<evidence type="ECO:0000256" key="4">
    <source>
        <dbReference type="ARBA" id="ARBA00022692"/>
    </source>
</evidence>
<dbReference type="GO" id="GO:0009242">
    <property type="term" value="P:colanic acid biosynthetic process"/>
    <property type="evidence" value="ECO:0007669"/>
    <property type="project" value="TreeGrafter"/>
</dbReference>
<dbReference type="Pfam" id="PF02397">
    <property type="entry name" value="Bac_transf"/>
    <property type="match status" value="1"/>
</dbReference>
<keyword evidence="6 8" id="KW-0472">Membrane</keyword>
<name>A0AA42CF79_9PROT</name>
<keyword evidence="5 8" id="KW-1133">Transmembrane helix</keyword>
<dbReference type="NCBIfam" id="TIGR03013">
    <property type="entry name" value="EpsB_2"/>
    <property type="match status" value="1"/>
</dbReference>
<dbReference type="PANTHER" id="PTHR30576">
    <property type="entry name" value="COLANIC BIOSYNTHESIS UDP-GLUCOSE LIPID CARRIER TRANSFERASE"/>
    <property type="match status" value="1"/>
</dbReference>
<feature type="transmembrane region" description="Helical" evidence="8">
    <location>
        <begin position="47"/>
        <end position="67"/>
    </location>
</feature>
<dbReference type="NCBIfam" id="TIGR03025">
    <property type="entry name" value="EPS_sugtrans"/>
    <property type="match status" value="1"/>
</dbReference>
<gene>
    <name evidence="10" type="ORF">OL599_20300</name>
</gene>
<evidence type="ECO:0000256" key="7">
    <source>
        <dbReference type="ARBA" id="ARBA00023169"/>
    </source>
</evidence>
<evidence type="ECO:0000256" key="3">
    <source>
        <dbReference type="ARBA" id="ARBA00022679"/>
    </source>
</evidence>
<reference evidence="10" key="1">
    <citation type="submission" date="2022-09" db="EMBL/GenBank/DDBJ databases">
        <title>Rhodovastum sp. nov. RN2-1 isolated from soil in Seongnam, South Korea.</title>
        <authorList>
            <person name="Le N.T."/>
        </authorList>
    </citation>
    <scope>NUCLEOTIDE SEQUENCE</scope>
    <source>
        <strain evidence="10">RN2-1</strain>
    </source>
</reference>
<dbReference type="InterPro" id="IPR017475">
    <property type="entry name" value="EPS_sugar_tfrase"/>
</dbReference>
<dbReference type="RefSeq" id="WP_264715771.1">
    <property type="nucleotide sequence ID" value="NZ_JAPDNT010000026.1"/>
</dbReference>